<evidence type="ECO:0000313" key="3">
    <source>
        <dbReference type="Proteomes" id="UP000799439"/>
    </source>
</evidence>
<feature type="compositionally biased region" description="Basic and acidic residues" evidence="1">
    <location>
        <begin position="58"/>
        <end position="74"/>
    </location>
</feature>
<name>A0A9P4MGP5_9PEZI</name>
<gene>
    <name evidence="2" type="ORF">K461DRAFT_276911</name>
</gene>
<reference evidence="2" key="1">
    <citation type="journal article" date="2020" name="Stud. Mycol.">
        <title>101 Dothideomycetes genomes: a test case for predicting lifestyles and emergence of pathogens.</title>
        <authorList>
            <person name="Haridas S."/>
            <person name="Albert R."/>
            <person name="Binder M."/>
            <person name="Bloem J."/>
            <person name="Labutti K."/>
            <person name="Salamov A."/>
            <person name="Andreopoulos B."/>
            <person name="Baker S."/>
            <person name="Barry K."/>
            <person name="Bills G."/>
            <person name="Bluhm B."/>
            <person name="Cannon C."/>
            <person name="Castanera R."/>
            <person name="Culley D."/>
            <person name="Daum C."/>
            <person name="Ezra D."/>
            <person name="Gonzalez J."/>
            <person name="Henrissat B."/>
            <person name="Kuo A."/>
            <person name="Liang C."/>
            <person name="Lipzen A."/>
            <person name="Lutzoni F."/>
            <person name="Magnuson J."/>
            <person name="Mondo S."/>
            <person name="Nolan M."/>
            <person name="Ohm R."/>
            <person name="Pangilinan J."/>
            <person name="Park H.-J."/>
            <person name="Ramirez L."/>
            <person name="Alfaro M."/>
            <person name="Sun H."/>
            <person name="Tritt A."/>
            <person name="Yoshinaga Y."/>
            <person name="Zwiers L.-H."/>
            <person name="Turgeon B."/>
            <person name="Goodwin S."/>
            <person name="Spatafora J."/>
            <person name="Crous P."/>
            <person name="Grigoriev I."/>
        </authorList>
    </citation>
    <scope>NUCLEOTIDE SEQUENCE</scope>
    <source>
        <strain evidence="2">CBS 260.36</strain>
    </source>
</reference>
<feature type="region of interest" description="Disordered" evidence="1">
    <location>
        <begin position="432"/>
        <end position="480"/>
    </location>
</feature>
<feature type="region of interest" description="Disordered" evidence="1">
    <location>
        <begin position="568"/>
        <end position="616"/>
    </location>
</feature>
<feature type="compositionally biased region" description="Basic and acidic residues" evidence="1">
    <location>
        <begin position="581"/>
        <end position="591"/>
    </location>
</feature>
<dbReference type="EMBL" id="ML996084">
    <property type="protein sequence ID" value="KAF2153855.1"/>
    <property type="molecule type" value="Genomic_DNA"/>
</dbReference>
<feature type="compositionally biased region" description="Polar residues" evidence="1">
    <location>
        <begin position="596"/>
        <end position="608"/>
    </location>
</feature>
<feature type="region of interest" description="Disordered" evidence="1">
    <location>
        <begin position="917"/>
        <end position="943"/>
    </location>
</feature>
<feature type="compositionally biased region" description="Polar residues" evidence="1">
    <location>
        <begin position="176"/>
        <end position="200"/>
    </location>
</feature>
<evidence type="ECO:0000313" key="2">
    <source>
        <dbReference type="EMBL" id="KAF2153855.1"/>
    </source>
</evidence>
<feature type="compositionally biased region" description="Polar residues" evidence="1">
    <location>
        <begin position="987"/>
        <end position="1010"/>
    </location>
</feature>
<feature type="compositionally biased region" description="Polar residues" evidence="1">
    <location>
        <begin position="834"/>
        <end position="857"/>
    </location>
</feature>
<feature type="compositionally biased region" description="Basic and acidic residues" evidence="1">
    <location>
        <begin position="273"/>
        <end position="291"/>
    </location>
</feature>
<protein>
    <submittedName>
        <fullName evidence="2">Uncharacterized protein</fullName>
    </submittedName>
</protein>
<feature type="region of interest" description="Disordered" evidence="1">
    <location>
        <begin position="831"/>
        <end position="867"/>
    </location>
</feature>
<evidence type="ECO:0000256" key="1">
    <source>
        <dbReference type="SAM" id="MobiDB-lite"/>
    </source>
</evidence>
<feature type="region of interest" description="Disordered" evidence="1">
    <location>
        <begin position="268"/>
        <end position="292"/>
    </location>
</feature>
<comment type="caution">
    <text evidence="2">The sequence shown here is derived from an EMBL/GenBank/DDBJ whole genome shotgun (WGS) entry which is preliminary data.</text>
</comment>
<dbReference type="Proteomes" id="UP000799439">
    <property type="component" value="Unassembled WGS sequence"/>
</dbReference>
<feature type="region of interest" description="Disordered" evidence="1">
    <location>
        <begin position="160"/>
        <end position="230"/>
    </location>
</feature>
<organism evidence="2 3">
    <name type="scientific">Myriangium duriaei CBS 260.36</name>
    <dbReference type="NCBI Taxonomy" id="1168546"/>
    <lineage>
        <taxon>Eukaryota</taxon>
        <taxon>Fungi</taxon>
        <taxon>Dikarya</taxon>
        <taxon>Ascomycota</taxon>
        <taxon>Pezizomycotina</taxon>
        <taxon>Dothideomycetes</taxon>
        <taxon>Dothideomycetidae</taxon>
        <taxon>Myriangiales</taxon>
        <taxon>Myriangiaceae</taxon>
        <taxon>Myriangium</taxon>
    </lineage>
</organism>
<feature type="compositionally biased region" description="Polar residues" evidence="1">
    <location>
        <begin position="456"/>
        <end position="480"/>
    </location>
</feature>
<sequence length="1236" mass="134311">MASATPWPVMRTVSTEHLDIRSPVPDSTSTPDGSICRNVERLEQSAEELSQGGSDIGEEIRKLQEEQRRTDSRRSSTASRTSPTRYNLHSQPLHPVTSNTRSRGASASSYSNSIVDLNREARWGGYSPAGFIGSPAASIHSGSWAQPAVLHRSASNAMSISTRPEPVQEGRPLDSPLTSPVTFTRQASNASFNGNTSIQNSSSSRSRRNSRASGRLSIRSAASGYQPETLQESQIHNSLDNMQESEHSPEHLPNEPLEHFTTDLIDQSTGEPALDHHDDETPPGAEIERPGSTDTFRQANLLFEDFDGVHFSPANEEFIATDEQGNVIGRIPLEEANEALIQQELLSQPDHNRVSFAQPPLPDNMVYYPAPVPRILNLPKRLSTRPPSTMYAQQRASQMMLYPPRSGTRNTLRLSAMDFEDQPDEYDQENFHEEDEYADEPAPLSAGSPSKRPDIQQRSSMASLNRMSNMPSHTRQKSSMASLNRMSTMPHLQQRSSMASLNRISNIPPQLRASLFFDQPGERQSVNIQSDSAVATLDSILQASATAPVSVFTDHPFAGRAGADVYAKEARPKRNTMSKPLVDDAKNSDRPRHSRSVSNVLDGQTSGGAESRMPRRNSVMSLLTDLGNPEGKKLQKRNSRLSLGSQDLLNHETGARAESPAPSALLNGEAEHEDYEEEHANEDENEDDDELQDPDMGPVYAQPTTLLAELQLRKAQQKSRNRTAANAFPNGMHATLLELDAVAQIESRKRKNHKVALAWEDPAAQTAQEDEPDEDVPLAVLYPTKNGLGRRKPGESDWDRPIGLIERRQLEDNEPLSRRRNRLLGINPRAASRLNLSAEPSPTGSLSPRPSGQSSHAGEQPEDPDEDIPLAERKRRMQQKAALDSALAEVSRDSKSTFEAEVLSVLGVPAAEKAVNEAEKENVEETLGQRRARLQREKSGLTQTAAVNNVEGGAVGGDRPALRSSMSLANLLASVPMDPNTERINRRNMTSPAPTSLLGQHESQAAQQKAQLREHNARKTSYQHPGPQGGLQRTESQAFEYQQPGQINNQGQVNGLISSAGGGVTNSNRRASTTFSNLQSSASVPGVHAAQLQSKIQAGLAQQGQMMNPLAFSNFVPPAPTTGLGFNGGMAAAPGYGGMMGGMQQAASMPFGFMNGAAQHPLMGYGNGMAGMNGNMNMNMAYGMGMGMGMGTGMPYGYNGMGMNPAMAGGYGMLSNDGLNPAKRDTIDRWRSGVGP</sequence>
<accession>A0A9P4MGP5</accession>
<feature type="region of interest" description="Disordered" evidence="1">
    <location>
        <begin position="978"/>
        <end position="1033"/>
    </location>
</feature>
<proteinExistence type="predicted"/>
<dbReference type="AlphaFoldDB" id="A0A9P4MGP5"/>
<feature type="compositionally biased region" description="Acidic residues" evidence="1">
    <location>
        <begin position="671"/>
        <end position="693"/>
    </location>
</feature>
<feature type="region of interest" description="Disordered" evidence="1">
    <location>
        <begin position="670"/>
        <end position="700"/>
    </location>
</feature>
<feature type="compositionally biased region" description="Low complexity" evidence="1">
    <location>
        <begin position="75"/>
        <end position="85"/>
    </location>
</feature>
<keyword evidence="3" id="KW-1185">Reference proteome</keyword>
<dbReference type="OrthoDB" id="5288142at2759"/>
<feature type="region of interest" description="Disordered" evidence="1">
    <location>
        <begin position="1"/>
        <end position="109"/>
    </location>
</feature>